<proteinExistence type="predicted"/>
<accession>A0ABX5NX22</accession>
<evidence type="ECO:0000313" key="2">
    <source>
        <dbReference type="Proteomes" id="UP000247536"/>
    </source>
</evidence>
<gene>
    <name evidence="1" type="ORF">DMY87_02045</name>
</gene>
<protein>
    <submittedName>
        <fullName evidence="1">DNA-binding protein</fullName>
    </submittedName>
</protein>
<dbReference type="GO" id="GO:0003677">
    <property type="term" value="F:DNA binding"/>
    <property type="evidence" value="ECO:0007669"/>
    <property type="project" value="UniProtKB-KW"/>
</dbReference>
<dbReference type="Proteomes" id="UP000247536">
    <property type="component" value="Unassembled WGS sequence"/>
</dbReference>
<dbReference type="EMBL" id="QJRY01000001">
    <property type="protein sequence ID" value="PYB77174.1"/>
    <property type="molecule type" value="Genomic_DNA"/>
</dbReference>
<name>A0ABX5NX22_9HYPH</name>
<keyword evidence="1" id="KW-0238">DNA-binding</keyword>
<sequence length="167" mass="17694">MTEYAFVLKYRLPHGMGGEAAVEALGSAGCTDALVGIGIAGRLALEFDREAPDAASAITSAIDDVARALPQAELIEVGPDLVGLTEIAELLDVSRQNMRKLIVGASGSPLPVHDGSTTLWHLADVLDWLVAAKGYRIDKELRETARAARSINLDRLVSRHGRAVAIA</sequence>
<keyword evidence="2" id="KW-1185">Reference proteome</keyword>
<comment type="caution">
    <text evidence="1">The sequence shown here is derived from an EMBL/GenBank/DDBJ whole genome shotgun (WGS) entry which is preliminary data.</text>
</comment>
<organism evidence="1 2">
    <name type="scientific">Rhizobium wuzhouense</name>
    <dbReference type="NCBI Taxonomy" id="1986026"/>
    <lineage>
        <taxon>Bacteria</taxon>
        <taxon>Pseudomonadati</taxon>
        <taxon>Pseudomonadota</taxon>
        <taxon>Alphaproteobacteria</taxon>
        <taxon>Hyphomicrobiales</taxon>
        <taxon>Rhizobiaceae</taxon>
        <taxon>Rhizobium/Agrobacterium group</taxon>
        <taxon>Rhizobium</taxon>
    </lineage>
</organism>
<reference evidence="1 2" key="1">
    <citation type="submission" date="2018-06" db="EMBL/GenBank/DDBJ databases">
        <title>Rhizobium wuzhouense sp. nov., isolated from roots of Oryza officinalis.</title>
        <authorList>
            <person name="Yuan T."/>
        </authorList>
    </citation>
    <scope>NUCLEOTIDE SEQUENCE [LARGE SCALE GENOMIC DNA]</scope>
    <source>
        <strain evidence="1 2">W44</strain>
    </source>
</reference>
<evidence type="ECO:0000313" key="1">
    <source>
        <dbReference type="EMBL" id="PYB77174.1"/>
    </source>
</evidence>